<organism evidence="1 2">
    <name type="scientific">Fusarium decemcellulare</name>
    <dbReference type="NCBI Taxonomy" id="57161"/>
    <lineage>
        <taxon>Eukaryota</taxon>
        <taxon>Fungi</taxon>
        <taxon>Dikarya</taxon>
        <taxon>Ascomycota</taxon>
        <taxon>Pezizomycotina</taxon>
        <taxon>Sordariomycetes</taxon>
        <taxon>Hypocreomycetidae</taxon>
        <taxon>Hypocreales</taxon>
        <taxon>Nectriaceae</taxon>
        <taxon>Fusarium</taxon>
        <taxon>Fusarium decemcellulare species complex</taxon>
    </lineage>
</organism>
<accession>A0ACC1SW12</accession>
<name>A0ACC1SW12_9HYPO</name>
<keyword evidence="2" id="KW-1185">Reference proteome</keyword>
<comment type="caution">
    <text evidence="1">The sequence shown here is derived from an EMBL/GenBank/DDBJ whole genome shotgun (WGS) entry which is preliminary data.</text>
</comment>
<gene>
    <name evidence="1" type="ORF">NM208_g1471</name>
</gene>
<dbReference type="EMBL" id="JANRMS010000076">
    <property type="protein sequence ID" value="KAJ3547524.1"/>
    <property type="molecule type" value="Genomic_DNA"/>
</dbReference>
<sequence length="1707" mass="190962">MNTKPNIAGEGLSVVVAPSNATSDIVFVHGLQGHPEKTWTYRDPSQTQKKFGLFRHKHDPELPNGVFWPFELLSRDGRLKETRILTYGYDSVVANFFGPQNQQNISRHGNDLMVALQQERRDEPNRPLIFVTHSLGGILVKVALVKSRSSRQPKLLPIFESTKGIVFLGTPHSGSNSAAWGLLATNLAKFALQGSNQRVLRGLTPNSELLETLSEQFRQLLDEGTFSVHSFYETQTMSTMYGIEDKVVPYHSATLGDVKRETIMGINADHRGICKFGSVNDPGYKAVIGAIMDYLESPLSNETQGPNIGKTYALRQHGAPSQEDAASFVTDTQTLIASPYGNTFSGRRSLATTTNFEGWHSNVSLATTNPDTFMHYLAALGLSESELKTYGYPSPLVQEEELSIKHVWFFDHPDFTDWDCDRLTKILQLGGQSKQENWTVFLELSQLLEDRGSRLIYFSSYFSEGERNGRLKPLEQSYRVLRSVISQLAGGDMSLLLDLVGHEAMHGLTKAQPLSQSNVILNNLARLLYHLLVAQQDDRLYVLIDGLDVLGPEMGRFIDELLSLQETLRKPKTDNLHQPVVKIFISTPPQATVRGLGQRADKDEIIYIEKNKEMQDCLQTLYTTDFDARPATVHDPDSSTYHWLEEDECYKEWESSDTSSLLLIQGKPGSGKSTLAKILVKAIKASKDFDESLVAYFFYSYRGGQKETSHTIMMQSILYQLLSQEPDFFPAFRERYRAQRRSNAGTVRWTLDDLVQIFGALSNVKRDGKVFVILDSMDESDNEDLPVILKTMASVCSPRSLGLFKGVMTTRPLRRKAAGLDVDKLTDFSLIMENKNRSDINKVVDQEIGRILEDAMSTEDEVDSTVFDSIKEYIKEHAEGVFLWVDLVLREFKSLSEEGISKSQLDQLKTMLPPMLTDVYRQITERLAKNRPTEIQQGRKLLELAAFALERLRLEEIGDAIIIPSYLEAEHFIPSTRIMDDRVRFLTRRIRMICGDLLDIRKPFVQLIHESVRDFLLREDQSAAPFHISTEQGKNEVTSIFTRYLAWSLSPQILTAAGITKKNTAEWEEKDYEAFLKLLEDRPLLNHVLSSLPKHIEQTTHKGIKDEFSQVLKDFEASEPARYLLLDSDFSPFLPIATDDETADASSFRFKALVLAARLGHGRAIRQLATVNTPMEPENDEIETTPLHAAIARRQQGAVELLLDLLANPYAQDVLGEMSLHKAVKSGQLEMVKILLENNVYVDVPNLTHEIPLHLAAARGQGEIVKLLLDHKADVDSADQYDATPLHKAVENDHVSVVEILLQHGAEVDADAKYTGTPLHIAVDNKSIDMAKLLLECKAPVNEAGEYGATPLHSAASEGHLEMISLLKEHGANILEKDRYGLTAWNWAKANGHSHVLGLLHAANAENDDEASEEQPGLSDIRVPFSVAITWKCIDRSTSSRAYQFSVMMPPTIVGVPGMWHPASSFDDLAASFQKRGYTFVSQDAPGILLEDSFTATAEMDAESLRRNLLLPLLAQGRHLILLMHSYGGVYGSAAVSGLSKQERSIQGFEGGIVGLIYVTAVPPVIGKSLMDILGLTLDSLPPHVVYEKSTGRVLFVDPEKYMYHTIADADIDRWISKIRPQAFKSIDTPISYSPLTDSNYKDRAVYIICGKDRILSLDAQKLLCELVGITETVVLPEASHAFFVEAAEEVVETTISFSERFVKDVI</sequence>
<evidence type="ECO:0000313" key="2">
    <source>
        <dbReference type="Proteomes" id="UP001148629"/>
    </source>
</evidence>
<evidence type="ECO:0000313" key="1">
    <source>
        <dbReference type="EMBL" id="KAJ3547524.1"/>
    </source>
</evidence>
<protein>
    <submittedName>
        <fullName evidence="1">Uncharacterized protein</fullName>
    </submittedName>
</protein>
<proteinExistence type="predicted"/>
<dbReference type="Proteomes" id="UP001148629">
    <property type="component" value="Unassembled WGS sequence"/>
</dbReference>
<reference evidence="1" key="1">
    <citation type="submission" date="2022-08" db="EMBL/GenBank/DDBJ databases">
        <title>Genome Sequence of Fusarium decemcellulare.</title>
        <authorList>
            <person name="Buettner E."/>
        </authorList>
    </citation>
    <scope>NUCLEOTIDE SEQUENCE</scope>
    <source>
        <strain evidence="1">Babe19</strain>
    </source>
</reference>